<gene>
    <name evidence="3" type="ORF">CIB50_0000109</name>
</gene>
<evidence type="ECO:0000256" key="1">
    <source>
        <dbReference type="SAM" id="MobiDB-lite"/>
    </source>
</evidence>
<dbReference type="InterPro" id="IPR005625">
    <property type="entry name" value="PepSY-ass_TM"/>
</dbReference>
<evidence type="ECO:0000313" key="4">
    <source>
        <dbReference type="Proteomes" id="UP000216825"/>
    </source>
</evidence>
<accession>A0A7D7L0V8</accession>
<dbReference type="PANTHER" id="PTHR34219:SF1">
    <property type="entry name" value="PEPSY DOMAIN-CONTAINING PROTEIN"/>
    <property type="match status" value="1"/>
</dbReference>
<evidence type="ECO:0000313" key="3">
    <source>
        <dbReference type="EMBL" id="QMS55428.1"/>
    </source>
</evidence>
<feature type="compositionally biased region" description="Gly residues" evidence="1">
    <location>
        <begin position="275"/>
        <end position="284"/>
    </location>
</feature>
<feature type="transmembrane region" description="Helical" evidence="2">
    <location>
        <begin position="398"/>
        <end position="418"/>
    </location>
</feature>
<reference evidence="4" key="1">
    <citation type="submission" date="2017-08" db="EMBL/GenBank/DDBJ databases">
        <title>Draft Genome Sequence of Kocuria varians 80.</title>
        <authorList>
            <person name="Minaev M."/>
            <person name="Kurbakov K.A."/>
            <person name="Solodovnikova G.I."/>
            <person name="Kuznetsova O.A."/>
            <person name="Lisitsyn A.B."/>
        </authorList>
    </citation>
    <scope>NUCLEOTIDE SEQUENCE [LARGE SCALE GENOMIC DNA]</scope>
    <source>
        <strain evidence="4">80</strain>
    </source>
</reference>
<dbReference type="AlphaFoldDB" id="A0A7D7L0V8"/>
<feature type="region of interest" description="Disordered" evidence="1">
    <location>
        <begin position="274"/>
        <end position="302"/>
    </location>
</feature>
<feature type="transmembrane region" description="Helical" evidence="2">
    <location>
        <begin position="39"/>
        <end position="61"/>
    </location>
</feature>
<dbReference type="KEGG" id="kvr:CIB50_0000109"/>
<feature type="transmembrane region" description="Helical" evidence="2">
    <location>
        <begin position="174"/>
        <end position="196"/>
    </location>
</feature>
<protein>
    <recommendedName>
        <fullName evidence="5">Peptidase</fullName>
    </recommendedName>
</protein>
<feature type="transmembrane region" description="Helical" evidence="2">
    <location>
        <begin position="439"/>
        <end position="458"/>
    </location>
</feature>
<dbReference type="RefSeq" id="WP_258924155.1">
    <property type="nucleotide sequence ID" value="NZ_CP059343.1"/>
</dbReference>
<keyword evidence="2" id="KW-0472">Membrane</keyword>
<name>A0A7D7L0V8_KOCVA</name>
<reference evidence="3 4" key="2">
    <citation type="submission" date="2020-07" db="EMBL/GenBank/DDBJ databases">
        <title>Genome of starter culture bacteria Kocuria salsicia reveals its technological properties and safety for usage in meat industry.</title>
        <authorList>
            <person name="Michael M."/>
            <person name="Konstantin K."/>
            <person name="Evgenii K."/>
            <person name="Galina S."/>
            <person name="Oksana K."/>
            <person name="Andrei L."/>
        </authorList>
    </citation>
    <scope>NUCLEOTIDE SEQUENCE [LARGE SCALE GENOMIC DNA]</scope>
    <source>
        <strain evidence="3 4">80</strain>
    </source>
</reference>
<evidence type="ECO:0008006" key="5">
    <source>
        <dbReference type="Google" id="ProtNLM"/>
    </source>
</evidence>
<keyword evidence="2" id="KW-0812">Transmembrane</keyword>
<evidence type="ECO:0000256" key="2">
    <source>
        <dbReference type="SAM" id="Phobius"/>
    </source>
</evidence>
<dbReference type="Pfam" id="PF03929">
    <property type="entry name" value="PepSY_TM"/>
    <property type="match status" value="1"/>
</dbReference>
<keyword evidence="2" id="KW-1133">Transmembrane helix</keyword>
<organism evidence="3 4">
    <name type="scientific">Kocuria varians</name>
    <name type="common">Micrococcus varians</name>
    <dbReference type="NCBI Taxonomy" id="1272"/>
    <lineage>
        <taxon>Bacteria</taxon>
        <taxon>Bacillati</taxon>
        <taxon>Actinomycetota</taxon>
        <taxon>Actinomycetes</taxon>
        <taxon>Micrococcales</taxon>
        <taxon>Micrococcaceae</taxon>
        <taxon>Kocuria</taxon>
    </lineage>
</organism>
<sequence length="493" mass="52739">MFVERYFTMSTTLDARASERARPHPTTAWLLPLLRRLHFYAGILVGPFLVVAAVTGALYVFTPQLERAVYADALTGTVSSQPLTLDRQVETAQRAVGTSESPVNVRPAIDGGTTRVMFADPALEAGESRAVFVDPGTGRVTGDMTVYGTSGALPLRTTIDRLHRDLLLGEPGRLYSELAATWLWVLALSGLVLVVLHRRRVARGRRARVSLVPRPGEANAYRRTRSWHTATGVWLAVGFLFLSASGLTWSAYAGENVSQLRTALSWSTPKVATDLGGGSGGSDGSGASPADEHAEHHHGHHMAAAAPGSFDAVLETARQAGLEAQTVEIKPAASDGAAWTVSENERSWPTQVDSVAVDPHHLRVTDHVRFSEWSLPAKLAQWAVAAHMGLLFGLPNQLVLLALAAAIVVLVVSGYAMWWRRRPTRSAAAQLGPLPPRGALRAAPPWLWPVLALVTVAVGLFLPLLGISLLGFLAVDLALAALARRRTGAAARG</sequence>
<feature type="transmembrane region" description="Helical" evidence="2">
    <location>
        <begin position="232"/>
        <end position="252"/>
    </location>
</feature>
<dbReference type="PANTHER" id="PTHR34219">
    <property type="entry name" value="IRON-REGULATED INNER MEMBRANE PROTEIN-RELATED"/>
    <property type="match status" value="1"/>
</dbReference>
<proteinExistence type="predicted"/>
<dbReference type="Proteomes" id="UP000216825">
    <property type="component" value="Chromosome"/>
</dbReference>
<dbReference type="EMBL" id="CP059343">
    <property type="protein sequence ID" value="QMS55428.1"/>
    <property type="molecule type" value="Genomic_DNA"/>
</dbReference>
<keyword evidence="4" id="KW-1185">Reference proteome</keyword>